<comment type="caution">
    <text evidence="2">The sequence shown here is derived from an EMBL/GenBank/DDBJ whole genome shotgun (WGS) entry which is preliminary data.</text>
</comment>
<keyword evidence="3" id="KW-1185">Reference proteome</keyword>
<feature type="transmembrane region" description="Helical" evidence="1">
    <location>
        <begin position="58"/>
        <end position="80"/>
    </location>
</feature>
<dbReference type="Proteomes" id="UP001444071">
    <property type="component" value="Unassembled WGS sequence"/>
</dbReference>
<organism evidence="2 3">
    <name type="scientific">Xenotaenia resolanae</name>
    <dbReference type="NCBI Taxonomy" id="208358"/>
    <lineage>
        <taxon>Eukaryota</taxon>
        <taxon>Metazoa</taxon>
        <taxon>Chordata</taxon>
        <taxon>Craniata</taxon>
        <taxon>Vertebrata</taxon>
        <taxon>Euteleostomi</taxon>
        <taxon>Actinopterygii</taxon>
        <taxon>Neopterygii</taxon>
        <taxon>Teleostei</taxon>
        <taxon>Neoteleostei</taxon>
        <taxon>Acanthomorphata</taxon>
        <taxon>Ovalentaria</taxon>
        <taxon>Atherinomorphae</taxon>
        <taxon>Cyprinodontiformes</taxon>
        <taxon>Goodeidae</taxon>
        <taxon>Xenotaenia</taxon>
    </lineage>
</organism>
<reference evidence="2 3" key="1">
    <citation type="submission" date="2021-06" db="EMBL/GenBank/DDBJ databases">
        <authorList>
            <person name="Palmer J.M."/>
        </authorList>
    </citation>
    <scope>NUCLEOTIDE SEQUENCE [LARGE SCALE GENOMIC DNA]</scope>
    <source>
        <strain evidence="2 3">XR_2019</strain>
        <tissue evidence="2">Muscle</tissue>
    </source>
</reference>
<keyword evidence="1" id="KW-1133">Transmembrane helix</keyword>
<accession>A0ABV0WUP3</accession>
<gene>
    <name evidence="2" type="ORF">XENORESO_015310</name>
</gene>
<feature type="transmembrane region" description="Helical" evidence="1">
    <location>
        <begin position="12"/>
        <end position="33"/>
    </location>
</feature>
<dbReference type="EMBL" id="JAHRIM010064980">
    <property type="protein sequence ID" value="MEQ2272137.1"/>
    <property type="molecule type" value="Genomic_DNA"/>
</dbReference>
<name>A0ABV0WUP3_9TELE</name>
<evidence type="ECO:0000313" key="3">
    <source>
        <dbReference type="Proteomes" id="UP001444071"/>
    </source>
</evidence>
<protein>
    <submittedName>
        <fullName evidence="2">Uncharacterized protein</fullName>
    </submittedName>
</protein>
<keyword evidence="1" id="KW-0472">Membrane</keyword>
<sequence>MVKYEKWSSLSAKTGVFMWHLLNIEVVLGFLYYNTCSKFSTHPLGQGQSAILTPDQPPIPFCILCVFSPFSMMLSLNIMLKFNSKGLQANTPQCSLVELLTPFGSFTIDIAQHHFTVTLE</sequence>
<evidence type="ECO:0000256" key="1">
    <source>
        <dbReference type="SAM" id="Phobius"/>
    </source>
</evidence>
<evidence type="ECO:0000313" key="2">
    <source>
        <dbReference type="EMBL" id="MEQ2272137.1"/>
    </source>
</evidence>
<proteinExistence type="predicted"/>
<keyword evidence="1" id="KW-0812">Transmembrane</keyword>